<keyword evidence="3" id="KW-1185">Reference proteome</keyword>
<dbReference type="EMBL" id="BAAANY010000008">
    <property type="protein sequence ID" value="GAA1671848.1"/>
    <property type="molecule type" value="Genomic_DNA"/>
</dbReference>
<dbReference type="Proteomes" id="UP001500618">
    <property type="component" value="Unassembled WGS sequence"/>
</dbReference>
<accession>A0ABN2GIK7</accession>
<comment type="caution">
    <text evidence="2">The sequence shown here is derived from an EMBL/GenBank/DDBJ whole genome shotgun (WGS) entry which is preliminary data.</text>
</comment>
<dbReference type="Gene3D" id="3.40.630.30">
    <property type="match status" value="1"/>
</dbReference>
<sequence length="145" mass="16517">MINVREIEAGQTKLAAETMLALRPRWQTADAVVAVIDTHLRPEGYRLVGAFEQERENALSIMGFRELWSSAWGHHLYVDDLFTLPEARRRGHADLLMEWVRDVARSLGCEAINLDSGVSADRAPAHRLYMRHRMVITAHHFTATV</sequence>
<reference evidence="2 3" key="1">
    <citation type="journal article" date="2019" name="Int. J. Syst. Evol. Microbiol.">
        <title>The Global Catalogue of Microorganisms (GCM) 10K type strain sequencing project: providing services to taxonomists for standard genome sequencing and annotation.</title>
        <authorList>
            <consortium name="The Broad Institute Genomics Platform"/>
            <consortium name="The Broad Institute Genome Sequencing Center for Infectious Disease"/>
            <person name="Wu L."/>
            <person name="Ma J."/>
        </authorList>
    </citation>
    <scope>NUCLEOTIDE SEQUENCE [LARGE SCALE GENOMIC DNA]</scope>
    <source>
        <strain evidence="2 3">JCM 14718</strain>
    </source>
</reference>
<dbReference type="InterPro" id="IPR016181">
    <property type="entry name" value="Acyl_CoA_acyltransferase"/>
</dbReference>
<dbReference type="RefSeq" id="WP_344309445.1">
    <property type="nucleotide sequence ID" value="NZ_BAAANY010000008.1"/>
</dbReference>
<protein>
    <recommendedName>
        <fullName evidence="1">N-acetyltransferase domain-containing protein</fullName>
    </recommendedName>
</protein>
<dbReference type="InterPro" id="IPR000182">
    <property type="entry name" value="GNAT_dom"/>
</dbReference>
<proteinExistence type="predicted"/>
<feature type="domain" description="N-acetyltransferase" evidence="1">
    <location>
        <begin position="2"/>
        <end position="145"/>
    </location>
</feature>
<dbReference type="CDD" id="cd04301">
    <property type="entry name" value="NAT_SF"/>
    <property type="match status" value="1"/>
</dbReference>
<dbReference type="Pfam" id="PF00583">
    <property type="entry name" value="Acetyltransf_1"/>
    <property type="match status" value="1"/>
</dbReference>
<name>A0ABN2GIK7_9ACTN</name>
<evidence type="ECO:0000313" key="2">
    <source>
        <dbReference type="EMBL" id="GAA1671848.1"/>
    </source>
</evidence>
<organism evidence="2 3">
    <name type="scientific">Fodinicola feengrottensis</name>
    <dbReference type="NCBI Taxonomy" id="435914"/>
    <lineage>
        <taxon>Bacteria</taxon>
        <taxon>Bacillati</taxon>
        <taxon>Actinomycetota</taxon>
        <taxon>Actinomycetes</taxon>
        <taxon>Mycobacteriales</taxon>
        <taxon>Fodinicola</taxon>
    </lineage>
</organism>
<dbReference type="SUPFAM" id="SSF55729">
    <property type="entry name" value="Acyl-CoA N-acyltransferases (Nat)"/>
    <property type="match status" value="1"/>
</dbReference>
<dbReference type="PROSITE" id="PS51186">
    <property type="entry name" value="GNAT"/>
    <property type="match status" value="1"/>
</dbReference>
<evidence type="ECO:0000259" key="1">
    <source>
        <dbReference type="PROSITE" id="PS51186"/>
    </source>
</evidence>
<gene>
    <name evidence="2" type="ORF">GCM10009765_21560</name>
</gene>
<evidence type="ECO:0000313" key="3">
    <source>
        <dbReference type="Proteomes" id="UP001500618"/>
    </source>
</evidence>